<dbReference type="InterPro" id="IPR023753">
    <property type="entry name" value="FAD/NAD-binding_dom"/>
</dbReference>
<dbReference type="GO" id="GO:0000160">
    <property type="term" value="P:phosphorelay signal transduction system"/>
    <property type="evidence" value="ECO:0007669"/>
    <property type="project" value="InterPro"/>
</dbReference>
<dbReference type="PRINTS" id="PR00368">
    <property type="entry name" value="FADPNR"/>
</dbReference>
<evidence type="ECO:0000313" key="8">
    <source>
        <dbReference type="Proteomes" id="UP000289954"/>
    </source>
</evidence>
<comment type="caution">
    <text evidence="7">The sequence shown here is derived from an EMBL/GenBank/DDBJ whole genome shotgun (WGS) entry which is preliminary data.</text>
</comment>
<dbReference type="SMART" id="SM00448">
    <property type="entry name" value="REC"/>
    <property type="match status" value="1"/>
</dbReference>
<name>A0A402DN63_9CELL</name>
<dbReference type="InterPro" id="IPR050097">
    <property type="entry name" value="Ferredoxin-NADP_redctase_2"/>
</dbReference>
<evidence type="ECO:0000259" key="6">
    <source>
        <dbReference type="PROSITE" id="PS50110"/>
    </source>
</evidence>
<keyword evidence="1" id="KW-0285">Flavoprotein</keyword>
<evidence type="ECO:0000256" key="5">
    <source>
        <dbReference type="SAM" id="MobiDB-lite"/>
    </source>
</evidence>
<dbReference type="Gene3D" id="3.50.50.60">
    <property type="entry name" value="FAD/NAD(P)-binding domain"/>
    <property type="match status" value="2"/>
</dbReference>
<proteinExistence type="predicted"/>
<feature type="compositionally biased region" description="Low complexity" evidence="5">
    <location>
        <begin position="1"/>
        <end position="19"/>
    </location>
</feature>
<dbReference type="AlphaFoldDB" id="A0A402DN63"/>
<keyword evidence="8" id="KW-1185">Reference proteome</keyword>
<organism evidence="7 8">
    <name type="scientific">Cellulomonas biazotea</name>
    <dbReference type="NCBI Taxonomy" id="1709"/>
    <lineage>
        <taxon>Bacteria</taxon>
        <taxon>Bacillati</taxon>
        <taxon>Actinomycetota</taxon>
        <taxon>Actinomycetes</taxon>
        <taxon>Micrococcales</taxon>
        <taxon>Cellulomonadaceae</taxon>
        <taxon>Cellulomonas</taxon>
    </lineage>
</organism>
<reference evidence="7 8" key="1">
    <citation type="submission" date="2019-01" db="EMBL/GenBank/DDBJ databases">
        <title>Draft genome sequence of Cellulomonas takizawaensis strain TKZ-21.</title>
        <authorList>
            <person name="Yamamura H."/>
            <person name="Hayashi T."/>
            <person name="Hamada M."/>
            <person name="Serisawa Y."/>
            <person name="Matsuyama K."/>
            <person name="Nakagawa Y."/>
            <person name="Otoguro M."/>
            <person name="Yanagida F."/>
            <person name="Hayakawa M."/>
        </authorList>
    </citation>
    <scope>NUCLEOTIDE SEQUENCE [LARGE SCALE GENOMIC DNA]</scope>
    <source>
        <strain evidence="7 8">NBRC12680</strain>
    </source>
</reference>
<protein>
    <submittedName>
        <fullName evidence="7">Fused response regulator/thioredoxin-disulfide reductase</fullName>
    </submittedName>
</protein>
<dbReference type="PRINTS" id="PR00469">
    <property type="entry name" value="PNDRDTASEII"/>
</dbReference>
<keyword evidence="2" id="KW-0560">Oxidoreductase</keyword>
<dbReference type="GO" id="GO:0004791">
    <property type="term" value="F:thioredoxin-disulfide reductase (NADPH) activity"/>
    <property type="evidence" value="ECO:0007669"/>
    <property type="project" value="UniProtKB-EC"/>
</dbReference>
<feature type="modified residue" description="4-aspartylphosphate" evidence="4">
    <location>
        <position position="101"/>
    </location>
</feature>
<evidence type="ECO:0000256" key="2">
    <source>
        <dbReference type="ARBA" id="ARBA00023002"/>
    </source>
</evidence>
<dbReference type="InterPro" id="IPR036188">
    <property type="entry name" value="FAD/NAD-bd_sf"/>
</dbReference>
<accession>A0A402DN63</accession>
<sequence length="591" mass="62522">MTSSTPTAAPTTSAPTTSAPAPPAGAPADADADRTADASVPRPALLSVDDDPAVSRAVARDLRRRYGSRYRVVRAESGDAALEALRELKLRGEQVAVLLADHRMPGMTGIEFLEQAMDLFPQARRVLLTAYADTEAAIDAVNVVDLDHYLLKPWAPPEEKLYPVIDAQLDAWAVSAPPPVPQAKVVGHRWSARSSQVREFLARNQVSYRWFASDSAEGRRLLDAAGVDESAVPLVVTPDGEPLSAPDDATLAARVGLATSPTTDFYDLVVVGGGPAGLSAALYGASEGLRTALVERVATGGQAGQSSRIENYLGFPDGVSGAQLTERARRQAVRFGAEIVLAADVVGLDVQGSARHVRLADGSVVGAHTVLLASGVAYRELDGPGLSALTGRGVYYGSALTEAPACEDQDVFVVGGANSAGQSAMHLSRTARSVTLVVRGEHLSSSMSHYLVEQLAANPKVRVRTCCEVVEAVGDDHLERLVLRDSRTGEKEEVETSHAFVFIGAVPRTDWLDGTVARDARGFVLAGPDLLDEGRPPSGWPLDRPPYHLETSRPGVFVAGDARAESAKRVASAVGEGAMAVMLVHRYLEQL</sequence>
<dbReference type="SUPFAM" id="SSF52172">
    <property type="entry name" value="CheY-like"/>
    <property type="match status" value="1"/>
</dbReference>
<feature type="domain" description="Response regulatory" evidence="6">
    <location>
        <begin position="44"/>
        <end position="167"/>
    </location>
</feature>
<dbReference type="Pfam" id="PF00072">
    <property type="entry name" value="Response_reg"/>
    <property type="match status" value="1"/>
</dbReference>
<dbReference type="InterPro" id="IPR011006">
    <property type="entry name" value="CheY-like_superfamily"/>
</dbReference>
<dbReference type="PROSITE" id="PS50110">
    <property type="entry name" value="RESPONSE_REGULATORY"/>
    <property type="match status" value="1"/>
</dbReference>
<evidence type="ECO:0000256" key="1">
    <source>
        <dbReference type="ARBA" id="ARBA00022630"/>
    </source>
</evidence>
<keyword evidence="4" id="KW-0597">Phosphoprotein</keyword>
<evidence type="ECO:0000256" key="3">
    <source>
        <dbReference type="ARBA" id="ARBA00048132"/>
    </source>
</evidence>
<dbReference type="Gene3D" id="3.40.50.2300">
    <property type="match status" value="1"/>
</dbReference>
<dbReference type="Proteomes" id="UP000289954">
    <property type="component" value="Unassembled WGS sequence"/>
</dbReference>
<dbReference type="RefSeq" id="WP_246012998.1">
    <property type="nucleotide sequence ID" value="NZ_BIMR01000029.1"/>
</dbReference>
<dbReference type="Pfam" id="PF07992">
    <property type="entry name" value="Pyr_redox_2"/>
    <property type="match status" value="1"/>
</dbReference>
<dbReference type="PANTHER" id="PTHR48105">
    <property type="entry name" value="THIOREDOXIN REDUCTASE 1-RELATED-RELATED"/>
    <property type="match status" value="1"/>
</dbReference>
<feature type="region of interest" description="Disordered" evidence="5">
    <location>
        <begin position="1"/>
        <end position="47"/>
    </location>
</feature>
<dbReference type="InterPro" id="IPR001789">
    <property type="entry name" value="Sig_transdc_resp-reg_receiver"/>
</dbReference>
<comment type="catalytic activity">
    <reaction evidence="3">
        <text>[thioredoxin]-dithiol + NADP(+) = [thioredoxin]-disulfide + NADPH + H(+)</text>
        <dbReference type="Rhea" id="RHEA:20345"/>
        <dbReference type="Rhea" id="RHEA-COMP:10698"/>
        <dbReference type="Rhea" id="RHEA-COMP:10700"/>
        <dbReference type="ChEBI" id="CHEBI:15378"/>
        <dbReference type="ChEBI" id="CHEBI:29950"/>
        <dbReference type="ChEBI" id="CHEBI:50058"/>
        <dbReference type="ChEBI" id="CHEBI:57783"/>
        <dbReference type="ChEBI" id="CHEBI:58349"/>
        <dbReference type="EC" id="1.8.1.9"/>
    </reaction>
</comment>
<evidence type="ECO:0000313" key="7">
    <source>
        <dbReference type="EMBL" id="GCE75528.1"/>
    </source>
</evidence>
<dbReference type="EMBL" id="BIMR01000029">
    <property type="protein sequence ID" value="GCE75528.1"/>
    <property type="molecule type" value="Genomic_DNA"/>
</dbReference>
<evidence type="ECO:0000256" key="4">
    <source>
        <dbReference type="PROSITE-ProRule" id="PRU00169"/>
    </source>
</evidence>
<gene>
    <name evidence="7" type="ORF">CBZ_05840</name>
</gene>
<dbReference type="SUPFAM" id="SSF51905">
    <property type="entry name" value="FAD/NAD(P)-binding domain"/>
    <property type="match status" value="1"/>
</dbReference>